<organism evidence="2 3">
    <name type="scientific">Sinosporangium siamense</name>
    <dbReference type="NCBI Taxonomy" id="1367973"/>
    <lineage>
        <taxon>Bacteria</taxon>
        <taxon>Bacillati</taxon>
        <taxon>Actinomycetota</taxon>
        <taxon>Actinomycetes</taxon>
        <taxon>Streptosporangiales</taxon>
        <taxon>Streptosporangiaceae</taxon>
        <taxon>Sinosporangium</taxon>
    </lineage>
</organism>
<evidence type="ECO:0000313" key="2">
    <source>
        <dbReference type="EMBL" id="GII97493.1"/>
    </source>
</evidence>
<dbReference type="Gene3D" id="2.60.40.1890">
    <property type="entry name" value="PCu(A)C copper chaperone"/>
    <property type="match status" value="1"/>
</dbReference>
<reference evidence="2" key="1">
    <citation type="submission" date="2021-01" db="EMBL/GenBank/DDBJ databases">
        <title>Whole genome shotgun sequence of Sinosporangium siamense NBRC 109515.</title>
        <authorList>
            <person name="Komaki H."/>
            <person name="Tamura T."/>
        </authorList>
    </citation>
    <scope>NUCLEOTIDE SEQUENCE</scope>
    <source>
        <strain evidence="2">NBRC 109515</strain>
    </source>
</reference>
<proteinExistence type="predicted"/>
<evidence type="ECO:0000313" key="3">
    <source>
        <dbReference type="Proteomes" id="UP000606172"/>
    </source>
</evidence>
<feature type="compositionally biased region" description="Pro residues" evidence="1">
    <location>
        <begin position="153"/>
        <end position="169"/>
    </location>
</feature>
<dbReference type="InterPro" id="IPR036182">
    <property type="entry name" value="PCuAC_sf"/>
</dbReference>
<keyword evidence="3" id="KW-1185">Reference proteome</keyword>
<sequence length="169" mass="16918">MLLLGLVGASAGCAPFPSQEAPLSPEGAKVSQGLLLLQNVSVLGPVPTQTLPAGASAPVYFMVINKSGAPDTLVAMSAPGVAASVELSKAPVAVPAHSSVWVGGGVTATLKGLTSPLQVGQFVTVRTRFEKAGEIVVPDVPVQPASYASTLPSRPPSPPPSRPPSPLPS</sequence>
<evidence type="ECO:0000256" key="1">
    <source>
        <dbReference type="SAM" id="MobiDB-lite"/>
    </source>
</evidence>
<dbReference type="RefSeq" id="WP_204033725.1">
    <property type="nucleotide sequence ID" value="NZ_BOOW01000061.1"/>
</dbReference>
<feature type="region of interest" description="Disordered" evidence="1">
    <location>
        <begin position="146"/>
        <end position="169"/>
    </location>
</feature>
<comment type="caution">
    <text evidence="2">The sequence shown here is derived from an EMBL/GenBank/DDBJ whole genome shotgun (WGS) entry which is preliminary data.</text>
</comment>
<gene>
    <name evidence="2" type="ORF">Ssi02_77240</name>
</gene>
<dbReference type="Pfam" id="PF04314">
    <property type="entry name" value="PCuAC"/>
    <property type="match status" value="1"/>
</dbReference>
<dbReference type="AlphaFoldDB" id="A0A919RPS2"/>
<accession>A0A919RPS2</accession>
<evidence type="ECO:0008006" key="4">
    <source>
        <dbReference type="Google" id="ProtNLM"/>
    </source>
</evidence>
<dbReference type="EMBL" id="BOOW01000061">
    <property type="protein sequence ID" value="GII97493.1"/>
    <property type="molecule type" value="Genomic_DNA"/>
</dbReference>
<name>A0A919RPS2_9ACTN</name>
<dbReference type="SUPFAM" id="SSF110087">
    <property type="entry name" value="DR1885-like metal-binding protein"/>
    <property type="match status" value="1"/>
</dbReference>
<protein>
    <recommendedName>
        <fullName evidence="4">Copper chaperone PCu(A)C</fullName>
    </recommendedName>
</protein>
<dbReference type="InterPro" id="IPR007410">
    <property type="entry name" value="LpqE-like"/>
</dbReference>
<dbReference type="Proteomes" id="UP000606172">
    <property type="component" value="Unassembled WGS sequence"/>
</dbReference>